<dbReference type="AlphaFoldDB" id="A0A507ZN19"/>
<keyword evidence="1" id="KW-0489">Methyltransferase</keyword>
<sequence>MSANDFVLDPMLGPAAPALGWVPAPRYLLRRQRILPALEGISPGPVLEIGPGAGMLLQELHARGFQCHALETSAEARDLIHQLCVASDRAIQVHAVASEHWRERFPLVMAFEVLEHIEDDAGALAQWARWLAPGGTLLLSVPAHPRQWNAADVWAGHYRRYERRGLVERVTASGLRVEHVECIGFPLGNLTERLQARGFQRRIDATGETGAREANNDRSGIDRSALLKWYPLLRSWPGRLALRGAFAVQWATRGLPFGNGYLLGARKPA</sequence>
<keyword evidence="2" id="KW-1185">Reference proteome</keyword>
<evidence type="ECO:0000313" key="2">
    <source>
        <dbReference type="Proteomes" id="UP000318212"/>
    </source>
</evidence>
<dbReference type="GO" id="GO:0032259">
    <property type="term" value="P:methylation"/>
    <property type="evidence" value="ECO:0007669"/>
    <property type="project" value="UniProtKB-KW"/>
</dbReference>
<dbReference type="Gene3D" id="3.40.50.150">
    <property type="entry name" value="Vaccinia Virus protein VP39"/>
    <property type="match status" value="1"/>
</dbReference>
<evidence type="ECO:0000313" key="1">
    <source>
        <dbReference type="EMBL" id="TQD38950.1"/>
    </source>
</evidence>
<dbReference type="InterPro" id="IPR029063">
    <property type="entry name" value="SAM-dependent_MTases_sf"/>
</dbReference>
<protein>
    <submittedName>
        <fullName evidence="1">Class I SAM-dependent methyltransferase</fullName>
    </submittedName>
</protein>
<accession>A0A507ZN19</accession>
<gene>
    <name evidence="1" type="ORF">FKV25_15790</name>
</gene>
<dbReference type="EMBL" id="VICE01000154">
    <property type="protein sequence ID" value="TQD38950.1"/>
    <property type="molecule type" value="Genomic_DNA"/>
</dbReference>
<dbReference type="Pfam" id="PF13489">
    <property type="entry name" value="Methyltransf_23"/>
    <property type="match status" value="1"/>
</dbReference>
<dbReference type="SUPFAM" id="SSF53335">
    <property type="entry name" value="S-adenosyl-L-methionine-dependent methyltransferases"/>
    <property type="match status" value="1"/>
</dbReference>
<dbReference type="Proteomes" id="UP000318212">
    <property type="component" value="Unassembled WGS sequence"/>
</dbReference>
<comment type="caution">
    <text evidence="1">The sequence shown here is derived from an EMBL/GenBank/DDBJ whole genome shotgun (WGS) entry which is preliminary data.</text>
</comment>
<dbReference type="GO" id="GO:0008168">
    <property type="term" value="F:methyltransferase activity"/>
    <property type="evidence" value="ECO:0007669"/>
    <property type="project" value="UniProtKB-KW"/>
</dbReference>
<dbReference type="PANTHER" id="PTHR43861">
    <property type="entry name" value="TRANS-ACONITATE 2-METHYLTRANSFERASE-RELATED"/>
    <property type="match status" value="1"/>
</dbReference>
<proteinExistence type="predicted"/>
<name>A0A507ZN19_9GAMM</name>
<keyword evidence="1" id="KW-0808">Transferase</keyword>
<organism evidence="1 2">
    <name type="scientific">Marilutibacter aestuarii</name>
    <dbReference type="NCBI Taxonomy" id="1706195"/>
    <lineage>
        <taxon>Bacteria</taxon>
        <taxon>Pseudomonadati</taxon>
        <taxon>Pseudomonadota</taxon>
        <taxon>Gammaproteobacteria</taxon>
        <taxon>Lysobacterales</taxon>
        <taxon>Lysobacteraceae</taxon>
        <taxon>Marilutibacter</taxon>
    </lineage>
</organism>
<reference evidence="1 2" key="1">
    <citation type="submission" date="2019-06" db="EMBL/GenBank/DDBJ databases">
        <title>Lysobacter alkalisoli sp. nov. isolated from saline soil.</title>
        <authorList>
            <person name="Sun J.-Q."/>
            <person name="Xu L."/>
        </authorList>
    </citation>
    <scope>NUCLEOTIDE SEQUENCE [LARGE SCALE GENOMIC DNA]</scope>
    <source>
        <strain evidence="1 2">JCM 31130</strain>
    </source>
</reference>